<dbReference type="PROSITE" id="PS51257">
    <property type="entry name" value="PROKAR_LIPOPROTEIN"/>
    <property type="match status" value="1"/>
</dbReference>
<evidence type="ECO:0000313" key="1">
    <source>
        <dbReference type="EMBL" id="GGP76883.1"/>
    </source>
</evidence>
<dbReference type="Proteomes" id="UP000654004">
    <property type="component" value="Unassembled WGS sequence"/>
</dbReference>
<evidence type="ECO:0000313" key="2">
    <source>
        <dbReference type="Proteomes" id="UP000654004"/>
    </source>
</evidence>
<proteinExistence type="predicted"/>
<name>A0ABQ2QE82_9GAMM</name>
<accession>A0ABQ2QE82</accession>
<dbReference type="EMBL" id="BMQW01000001">
    <property type="protein sequence ID" value="GGP76883.1"/>
    <property type="molecule type" value="Genomic_DNA"/>
</dbReference>
<keyword evidence="2" id="KW-1185">Reference proteome</keyword>
<sequence>MLRIVMIIMALLTGCSTQQQIEHIPAEQFISAQERILKQLYLGKSKEDVLKLITYPRMHTFDVVEGANYYSYIEVLNVDTNVNFGLYFKDDTLQSVMLDDDVRDLFSCRTLFKTDNKHWLSKGIKPYHEWIKSKDQLNKGLNYRIHHSRTTASQTPANTVIANTLTLIMYSPALLIAAPFMIHDEMTGKTEDEQKTITTRYELASSIQLGETEAQILATLGQPEQTDSVRDANVLTYYGPSYSYGIKDGAVVWIEYFSMFELYTRQFNYGHSFYGNTDCGSLDEFWKATP</sequence>
<comment type="caution">
    <text evidence="1">The sequence shown here is derived from an EMBL/GenBank/DDBJ whole genome shotgun (WGS) entry which is preliminary data.</text>
</comment>
<reference evidence="2" key="1">
    <citation type="journal article" date="2019" name="Int. J. Syst. Evol. Microbiol.">
        <title>The Global Catalogue of Microorganisms (GCM) 10K type strain sequencing project: providing services to taxonomists for standard genome sequencing and annotation.</title>
        <authorList>
            <consortium name="The Broad Institute Genomics Platform"/>
            <consortium name="The Broad Institute Genome Sequencing Center for Infectious Disease"/>
            <person name="Wu L."/>
            <person name="Ma J."/>
        </authorList>
    </citation>
    <scope>NUCLEOTIDE SEQUENCE [LARGE SCALE GENOMIC DNA]</scope>
    <source>
        <strain evidence="2">JCM 32305</strain>
    </source>
</reference>
<gene>
    <name evidence="1" type="ORF">GCM10009410_06730</name>
</gene>
<protein>
    <submittedName>
        <fullName evidence="1">Uncharacterized protein</fullName>
    </submittedName>
</protein>
<organism evidence="1 2">
    <name type="scientific">Shewanella ulleungensis</name>
    <dbReference type="NCBI Taxonomy" id="2282699"/>
    <lineage>
        <taxon>Bacteria</taxon>
        <taxon>Pseudomonadati</taxon>
        <taxon>Pseudomonadota</taxon>
        <taxon>Gammaproteobacteria</taxon>
        <taxon>Alteromonadales</taxon>
        <taxon>Shewanellaceae</taxon>
        <taxon>Shewanella</taxon>
    </lineage>
</organism>